<sequence length="109" mass="12746">MMETYYANVPVNHSGGVQFVKINAESYELAETFLTQYTAESFQVDLYSCELHEANEWEKDFKYKCLKGCEIGHHITIRNEAGFFLAEFHNLLNENDFTTIETDKELEYV</sequence>
<protein>
    <submittedName>
        <fullName evidence="1">Uncharacterized protein</fullName>
    </submittedName>
</protein>
<organism evidence="1">
    <name type="scientific">marine metagenome</name>
    <dbReference type="NCBI Taxonomy" id="408172"/>
    <lineage>
        <taxon>unclassified sequences</taxon>
        <taxon>metagenomes</taxon>
        <taxon>ecological metagenomes</taxon>
    </lineage>
</organism>
<dbReference type="EMBL" id="UINC01029180">
    <property type="protein sequence ID" value="SVB11482.1"/>
    <property type="molecule type" value="Genomic_DNA"/>
</dbReference>
<dbReference type="AlphaFoldDB" id="A0A382BDY4"/>
<accession>A0A382BDY4</accession>
<name>A0A382BDY4_9ZZZZ</name>
<reference evidence="1" key="1">
    <citation type="submission" date="2018-05" db="EMBL/GenBank/DDBJ databases">
        <authorList>
            <person name="Lanie J.A."/>
            <person name="Ng W.-L."/>
            <person name="Kazmierczak K.M."/>
            <person name="Andrzejewski T.M."/>
            <person name="Davidsen T.M."/>
            <person name="Wayne K.J."/>
            <person name="Tettelin H."/>
            <person name="Glass J.I."/>
            <person name="Rusch D."/>
            <person name="Podicherti R."/>
            <person name="Tsui H.-C.T."/>
            <person name="Winkler M.E."/>
        </authorList>
    </citation>
    <scope>NUCLEOTIDE SEQUENCE</scope>
</reference>
<evidence type="ECO:0000313" key="1">
    <source>
        <dbReference type="EMBL" id="SVB11482.1"/>
    </source>
</evidence>
<gene>
    <name evidence="1" type="ORF">METZ01_LOCUS164336</name>
</gene>
<proteinExistence type="predicted"/>